<dbReference type="SUPFAM" id="SSF57196">
    <property type="entry name" value="EGF/Laminin"/>
    <property type="match status" value="2"/>
</dbReference>
<keyword evidence="2 3" id="KW-0424">Laminin EGF-like domain</keyword>
<dbReference type="Proteomes" id="UP000092124">
    <property type="component" value="Unassembled WGS sequence"/>
</dbReference>
<dbReference type="OrthoDB" id="5985440at2759"/>
<sequence>IGGQCDCKRHVSGRQCLRCQDGFYDLQALDPDGCRPCNCNPSGTMDGDITCHQNSGQCLCKANVI</sequence>
<dbReference type="PANTHER" id="PTHR10574">
    <property type="entry name" value="NETRIN/LAMININ-RELATED"/>
    <property type="match status" value="1"/>
</dbReference>
<evidence type="ECO:0000313" key="5">
    <source>
        <dbReference type="EMBL" id="OBS71539.1"/>
    </source>
</evidence>
<gene>
    <name evidence="5" type="ORF">A6R68_13884</name>
</gene>
<dbReference type="Pfam" id="PF00053">
    <property type="entry name" value="EGF_laminin"/>
    <property type="match status" value="2"/>
</dbReference>
<dbReference type="GO" id="GO:0009888">
    <property type="term" value="P:tissue development"/>
    <property type="evidence" value="ECO:0007669"/>
    <property type="project" value="TreeGrafter"/>
</dbReference>
<dbReference type="AlphaFoldDB" id="A0A1A6GZW8"/>
<dbReference type="InterPro" id="IPR050440">
    <property type="entry name" value="Laminin/Netrin_ECM"/>
</dbReference>
<dbReference type="InterPro" id="IPR000742">
    <property type="entry name" value="EGF"/>
</dbReference>
<dbReference type="CDD" id="cd00055">
    <property type="entry name" value="EGF_Lam"/>
    <property type="match status" value="1"/>
</dbReference>
<comment type="caution">
    <text evidence="5">The sequence shown here is derived from an EMBL/GenBank/DDBJ whole genome shotgun (WGS) entry which is preliminary data.</text>
</comment>
<name>A0A1A6GZW8_NEOLE</name>
<dbReference type="PANTHER" id="PTHR10574:SF406">
    <property type="entry name" value="LAMININ SUBUNIT ALPHA 5"/>
    <property type="match status" value="1"/>
</dbReference>
<evidence type="ECO:0000256" key="2">
    <source>
        <dbReference type="ARBA" id="ARBA00023292"/>
    </source>
</evidence>
<keyword evidence="6" id="KW-1185">Reference proteome</keyword>
<evidence type="ECO:0000259" key="4">
    <source>
        <dbReference type="PROSITE" id="PS50027"/>
    </source>
</evidence>
<dbReference type="STRING" id="56216.A0A1A6GZW8"/>
<feature type="non-terminal residue" evidence="5">
    <location>
        <position position="1"/>
    </location>
</feature>
<feature type="domain" description="Laminin EGF-like" evidence="4">
    <location>
        <begin position="1"/>
        <end position="36"/>
    </location>
</feature>
<keyword evidence="1 3" id="KW-1015">Disulfide bond</keyword>
<dbReference type="PROSITE" id="PS00022">
    <property type="entry name" value="EGF_1"/>
    <property type="match status" value="1"/>
</dbReference>
<protein>
    <recommendedName>
        <fullName evidence="4">Laminin EGF-like domain-containing protein</fullName>
    </recommendedName>
</protein>
<evidence type="ECO:0000256" key="3">
    <source>
        <dbReference type="PROSITE-ProRule" id="PRU00460"/>
    </source>
</evidence>
<evidence type="ECO:0000256" key="1">
    <source>
        <dbReference type="ARBA" id="ARBA00023157"/>
    </source>
</evidence>
<dbReference type="PROSITE" id="PS50027">
    <property type="entry name" value="EGF_LAM_2"/>
    <property type="match status" value="2"/>
</dbReference>
<accession>A0A1A6GZW8</accession>
<dbReference type="Gene3D" id="2.170.300.10">
    <property type="entry name" value="Tie2 ligand-binding domain superfamily"/>
    <property type="match status" value="1"/>
</dbReference>
<dbReference type="GO" id="GO:0009887">
    <property type="term" value="P:animal organ morphogenesis"/>
    <property type="evidence" value="ECO:0007669"/>
    <property type="project" value="TreeGrafter"/>
</dbReference>
<proteinExistence type="predicted"/>
<feature type="domain" description="Laminin EGF-like" evidence="4">
    <location>
        <begin position="37"/>
        <end position="65"/>
    </location>
</feature>
<dbReference type="EMBL" id="LZPO01056539">
    <property type="protein sequence ID" value="OBS71539.1"/>
    <property type="molecule type" value="Genomic_DNA"/>
</dbReference>
<reference evidence="5 6" key="1">
    <citation type="submission" date="2016-06" db="EMBL/GenBank/DDBJ databases">
        <title>The Draft Genome Sequence and Annotation of the Desert Woodrat Neotoma lepida.</title>
        <authorList>
            <person name="Campbell M."/>
            <person name="Oakeson K.F."/>
            <person name="Yandell M."/>
            <person name="Halpert J.R."/>
            <person name="Dearing D."/>
        </authorList>
    </citation>
    <scope>NUCLEOTIDE SEQUENCE [LARGE SCALE GENOMIC DNA]</scope>
    <source>
        <strain evidence="5">417</strain>
        <tissue evidence="5">Liver</tissue>
    </source>
</reference>
<dbReference type="InterPro" id="IPR002049">
    <property type="entry name" value="LE_dom"/>
</dbReference>
<evidence type="ECO:0000313" key="6">
    <source>
        <dbReference type="Proteomes" id="UP000092124"/>
    </source>
</evidence>
<comment type="caution">
    <text evidence="3">Lacks conserved residue(s) required for the propagation of feature annotation.</text>
</comment>
<feature type="non-terminal residue" evidence="5">
    <location>
        <position position="65"/>
    </location>
</feature>
<feature type="disulfide bond" evidence="3">
    <location>
        <begin position="7"/>
        <end position="16"/>
    </location>
</feature>
<organism evidence="5 6">
    <name type="scientific">Neotoma lepida</name>
    <name type="common">Desert woodrat</name>
    <dbReference type="NCBI Taxonomy" id="56216"/>
    <lineage>
        <taxon>Eukaryota</taxon>
        <taxon>Metazoa</taxon>
        <taxon>Chordata</taxon>
        <taxon>Craniata</taxon>
        <taxon>Vertebrata</taxon>
        <taxon>Euteleostomi</taxon>
        <taxon>Mammalia</taxon>
        <taxon>Eutheria</taxon>
        <taxon>Euarchontoglires</taxon>
        <taxon>Glires</taxon>
        <taxon>Rodentia</taxon>
        <taxon>Myomorpha</taxon>
        <taxon>Muroidea</taxon>
        <taxon>Cricetidae</taxon>
        <taxon>Neotominae</taxon>
        <taxon>Neotoma</taxon>
    </lineage>
</organism>
<dbReference type="GO" id="GO:0031012">
    <property type="term" value="C:extracellular matrix"/>
    <property type="evidence" value="ECO:0007669"/>
    <property type="project" value="UniProtKB-ARBA"/>
</dbReference>
<dbReference type="PROSITE" id="PS01248">
    <property type="entry name" value="EGF_LAM_1"/>
    <property type="match status" value="1"/>
</dbReference>